<dbReference type="Proteomes" id="UP000199013">
    <property type="component" value="Unassembled WGS sequence"/>
</dbReference>
<reference evidence="3" key="1">
    <citation type="submission" date="2016-02" db="EMBL/GenBank/DDBJ databases">
        <authorList>
            <person name="Wibberg D."/>
        </authorList>
    </citation>
    <scope>NUCLEOTIDE SEQUENCE [LARGE SCALE GENOMIC DNA]</scope>
</reference>
<sequence length="85" mass="8737">MEQVLVGGDGLTLLMCPQCGDERGFEQPPCCDGHGADCPDRACVDCGTAVCVNPGQADFPAPRARVEVPGPSGGSPLQQQLCHVA</sequence>
<protein>
    <submittedName>
        <fullName evidence="2">Uncharacterized protein</fullName>
    </submittedName>
</protein>
<name>A0A1C3NY70_9ACTN</name>
<feature type="region of interest" description="Disordered" evidence="1">
    <location>
        <begin position="62"/>
        <end position="85"/>
    </location>
</feature>
<dbReference type="AlphaFoldDB" id="A0A1C3NY70"/>
<proteinExistence type="predicted"/>
<keyword evidence="3" id="KW-1185">Reference proteome</keyword>
<organism evidence="2 3">
    <name type="scientific">Candidatus Protofrankia californiensis</name>
    <dbReference type="NCBI Taxonomy" id="1839754"/>
    <lineage>
        <taxon>Bacteria</taxon>
        <taxon>Bacillati</taxon>
        <taxon>Actinomycetota</taxon>
        <taxon>Actinomycetes</taxon>
        <taxon>Frankiales</taxon>
        <taxon>Frankiaceae</taxon>
        <taxon>Protofrankia</taxon>
    </lineage>
</organism>
<accession>A0A1C3NY70</accession>
<feature type="compositionally biased region" description="Polar residues" evidence="1">
    <location>
        <begin position="75"/>
        <end position="85"/>
    </location>
</feature>
<evidence type="ECO:0000313" key="2">
    <source>
        <dbReference type="EMBL" id="SBW22487.1"/>
    </source>
</evidence>
<evidence type="ECO:0000256" key="1">
    <source>
        <dbReference type="SAM" id="MobiDB-lite"/>
    </source>
</evidence>
<dbReference type="EMBL" id="FLUV01001151">
    <property type="protein sequence ID" value="SBW22487.1"/>
    <property type="molecule type" value="Genomic_DNA"/>
</dbReference>
<gene>
    <name evidence="2" type="ORF">FDG2_2711</name>
</gene>
<dbReference type="RefSeq" id="WP_165036562.1">
    <property type="nucleotide sequence ID" value="NZ_CAAAFT010000175.1"/>
</dbReference>
<evidence type="ECO:0000313" key="3">
    <source>
        <dbReference type="Proteomes" id="UP000199013"/>
    </source>
</evidence>